<keyword evidence="4 5" id="KW-0472">Membrane</keyword>
<evidence type="ECO:0000313" key="6">
    <source>
        <dbReference type="EMBL" id="PIY95365.1"/>
    </source>
</evidence>
<evidence type="ECO:0008006" key="8">
    <source>
        <dbReference type="Google" id="ProtNLM"/>
    </source>
</evidence>
<evidence type="ECO:0000256" key="5">
    <source>
        <dbReference type="SAM" id="Phobius"/>
    </source>
</evidence>
<evidence type="ECO:0000256" key="3">
    <source>
        <dbReference type="ARBA" id="ARBA00022989"/>
    </source>
</evidence>
<dbReference type="Proteomes" id="UP000228689">
    <property type="component" value="Unassembled WGS sequence"/>
</dbReference>
<evidence type="ECO:0000313" key="7">
    <source>
        <dbReference type="Proteomes" id="UP000228689"/>
    </source>
</evidence>
<dbReference type="EMBL" id="PFMC01000010">
    <property type="protein sequence ID" value="PIY95365.1"/>
    <property type="molecule type" value="Genomic_DNA"/>
</dbReference>
<comment type="subcellular location">
    <subcellularLocation>
        <location evidence="1">Membrane</location>
        <topology evidence="1">Multi-pass membrane protein</topology>
    </subcellularLocation>
</comment>
<keyword evidence="2 5" id="KW-0812">Transmembrane</keyword>
<dbReference type="InterPro" id="IPR019109">
    <property type="entry name" value="MamF_MmsF"/>
</dbReference>
<organism evidence="6 7">
    <name type="scientific">Candidatus Komeilibacteria bacterium CG_4_10_14_0_8_um_filter_37_78</name>
    <dbReference type="NCBI Taxonomy" id="1974471"/>
    <lineage>
        <taxon>Bacteria</taxon>
        <taxon>Candidatus Komeiliibacteriota</taxon>
    </lineage>
</organism>
<evidence type="ECO:0000256" key="2">
    <source>
        <dbReference type="ARBA" id="ARBA00022692"/>
    </source>
</evidence>
<protein>
    <recommendedName>
        <fullName evidence="8">DUF4870 domain-containing protein</fullName>
    </recommendedName>
</protein>
<feature type="transmembrane region" description="Helical" evidence="5">
    <location>
        <begin position="15"/>
        <end position="33"/>
    </location>
</feature>
<comment type="caution">
    <text evidence="6">The sequence shown here is derived from an EMBL/GenBank/DDBJ whole genome shotgun (WGS) entry which is preliminary data.</text>
</comment>
<keyword evidence="3 5" id="KW-1133">Transmembrane helix</keyword>
<evidence type="ECO:0000256" key="4">
    <source>
        <dbReference type="ARBA" id="ARBA00023136"/>
    </source>
</evidence>
<dbReference type="Pfam" id="PF09685">
    <property type="entry name" value="MamF_MmsF"/>
    <property type="match status" value="1"/>
</dbReference>
<accession>A0A2M7RF34</accession>
<evidence type="ECO:0000256" key="1">
    <source>
        <dbReference type="ARBA" id="ARBA00004141"/>
    </source>
</evidence>
<sequence>MTNTHNEAQDVKDNSLIAALSYIWALCLIPLLFKRGSKFAQHHAKQGLVLFILELIGWLIFWIPVIGWLLFIIVLVYSILGIMNAMQGQWWEMPYLNKYAKKINL</sequence>
<dbReference type="AlphaFoldDB" id="A0A2M7RF34"/>
<feature type="transmembrane region" description="Helical" evidence="5">
    <location>
        <begin position="68"/>
        <end position="86"/>
    </location>
</feature>
<gene>
    <name evidence="6" type="ORF">COY67_00330</name>
</gene>
<name>A0A2M7RF34_9BACT</name>
<proteinExistence type="predicted"/>
<reference evidence="7" key="1">
    <citation type="submission" date="2017-09" db="EMBL/GenBank/DDBJ databases">
        <title>Depth-based differentiation of microbial function through sediment-hosted aquifers and enrichment of novel symbionts in the deep terrestrial subsurface.</title>
        <authorList>
            <person name="Probst A.J."/>
            <person name="Ladd B."/>
            <person name="Jarett J.K."/>
            <person name="Geller-Mcgrath D.E."/>
            <person name="Sieber C.M.K."/>
            <person name="Emerson J.B."/>
            <person name="Anantharaman K."/>
            <person name="Thomas B.C."/>
            <person name="Malmstrom R."/>
            <person name="Stieglmeier M."/>
            <person name="Klingl A."/>
            <person name="Woyke T."/>
            <person name="Ryan C.M."/>
            <person name="Banfield J.F."/>
        </authorList>
    </citation>
    <scope>NUCLEOTIDE SEQUENCE [LARGE SCALE GENOMIC DNA]</scope>
</reference>